<dbReference type="EMBL" id="JAFVMH010000008">
    <property type="protein sequence ID" value="MBO1326212.1"/>
    <property type="molecule type" value="Genomic_DNA"/>
</dbReference>
<sequence>MTDHGKQAPEDRVDYELSLLTNLGEAMDTLRRAFYAHPEAQTLLNRTPALGHELPWTLVRCAEPSVSVTGLVVGGEHDEGAWDLDGVFTIFTCEHVPTGEFQTIKGWCGDVWVQGRLPGTGPRRPDARILLAELERASCHWASSSRLKARWAEFAAFAGEKAFPDAFVELRFADDCYRGLIVDGRVDCSGVWDFNSLLTLLQPDGALVSLEAGQADSVALLVGGHHADLLRRA</sequence>
<accession>A0A939HQN1</accession>
<evidence type="ECO:0000313" key="2">
    <source>
        <dbReference type="Proteomes" id="UP000664073"/>
    </source>
</evidence>
<keyword evidence="2" id="KW-1185">Reference proteome</keyword>
<dbReference type="AlphaFoldDB" id="A0A939HQN1"/>
<protein>
    <submittedName>
        <fullName evidence="1">Uncharacterized protein</fullName>
    </submittedName>
</protein>
<comment type="caution">
    <text evidence="1">The sequence shown here is derived from an EMBL/GenBank/DDBJ whole genome shotgun (WGS) entry which is preliminary data.</text>
</comment>
<dbReference type="Proteomes" id="UP000664073">
    <property type="component" value="Unassembled WGS sequence"/>
</dbReference>
<gene>
    <name evidence="1" type="ORF">J2D77_13740</name>
</gene>
<reference evidence="1" key="1">
    <citation type="submission" date="2021-03" db="EMBL/GenBank/DDBJ databases">
        <title>The complete genome sequence of Acetobacter sp. TBRC 12339.</title>
        <authorList>
            <person name="Charoenyingcharoen P."/>
            <person name="Yukphan P."/>
        </authorList>
    </citation>
    <scope>NUCLEOTIDE SEQUENCE</scope>
    <source>
        <strain evidence="1">TBRC 12339</strain>
    </source>
</reference>
<dbReference type="RefSeq" id="WP_207846900.1">
    <property type="nucleotide sequence ID" value="NZ_JAFVMH010000008.1"/>
</dbReference>
<evidence type="ECO:0000313" key="1">
    <source>
        <dbReference type="EMBL" id="MBO1326212.1"/>
    </source>
</evidence>
<name>A0A939HQN1_9PROT</name>
<proteinExistence type="predicted"/>
<organism evidence="1 2">
    <name type="scientific">Acetobacter garciniae</name>
    <dbReference type="NCBI Taxonomy" id="2817435"/>
    <lineage>
        <taxon>Bacteria</taxon>
        <taxon>Pseudomonadati</taxon>
        <taxon>Pseudomonadota</taxon>
        <taxon>Alphaproteobacteria</taxon>
        <taxon>Acetobacterales</taxon>
        <taxon>Acetobacteraceae</taxon>
        <taxon>Acetobacter</taxon>
    </lineage>
</organism>